<keyword evidence="3" id="KW-1185">Reference proteome</keyword>
<feature type="transmembrane region" description="Helical" evidence="1">
    <location>
        <begin position="323"/>
        <end position="341"/>
    </location>
</feature>
<name>M0ICM2_9EURY</name>
<sequence length="536" mass="56519">MTLRRDVRHGLRIGRAEFVRSIRGYTKETRRVIGIIFSVLFFGVMTLFLASGAYVAGRSVQSAAEIPFFDPATTVLPAALLVLVVLRTFERIGDIEASEFVLTTVHPRAVVIGLLVAETSRLVLWFGLPIAAFVAAFTSGLGAPTLPLSAAAVLLPLVGWATVWGYALGIGFLRVLQYLPGIRRMLKIVGGALVLVFVAGSQFVGQAIVSEDISIGSLLSRVTFAPLVDYVSLAFVGTPLARPSSWTAAVVALVLLALTPVGLAVATRQATALWFTDVGSRSATAQSKGSESGFSAPKPLALAQSGRIAWGHLVRGVRHPQQFSHLITIIFFIGPVGTSAFQGLDDYLGLVVAGTGIGLATYLAGATFGLNPLGDERPQLPFLLLTATTPRTLVRGRALAGFAIGAPVAVVASLGSIAFGTKPLHGVGFALGGVVMCLAATAFAVGIGTAYPIYEEREFWGTETVVPSTLVLLLYIFIVGGGTTIGYFTTLYLVSEGIPTAVLPGVLIGLYGLVTAGVSYGSYRYAIRRYRTYTFD</sequence>
<protein>
    <submittedName>
        <fullName evidence="2">Uncharacterized protein</fullName>
    </submittedName>
</protein>
<keyword evidence="1" id="KW-0472">Membrane</keyword>
<feature type="transmembrane region" description="Helical" evidence="1">
    <location>
        <begin position="68"/>
        <end position="86"/>
    </location>
</feature>
<dbReference type="AlphaFoldDB" id="M0ICM2"/>
<dbReference type="OrthoDB" id="293659at2157"/>
<feature type="transmembrane region" description="Helical" evidence="1">
    <location>
        <begin position="399"/>
        <end position="421"/>
    </location>
</feature>
<feature type="transmembrane region" description="Helical" evidence="1">
    <location>
        <begin position="246"/>
        <end position="266"/>
    </location>
</feature>
<dbReference type="Proteomes" id="UP000011550">
    <property type="component" value="Unassembled WGS sequence"/>
</dbReference>
<comment type="caution">
    <text evidence="2">The sequence shown here is derived from an EMBL/GenBank/DDBJ whole genome shotgun (WGS) entry which is preliminary data.</text>
</comment>
<feature type="transmembrane region" description="Helical" evidence="1">
    <location>
        <begin position="501"/>
        <end position="523"/>
    </location>
</feature>
<feature type="transmembrane region" description="Helical" evidence="1">
    <location>
        <begin position="188"/>
        <end position="209"/>
    </location>
</feature>
<keyword evidence="1" id="KW-1133">Transmembrane helix</keyword>
<feature type="transmembrane region" description="Helical" evidence="1">
    <location>
        <begin position="153"/>
        <end position="176"/>
    </location>
</feature>
<gene>
    <name evidence="2" type="ORF">C440_10038</name>
</gene>
<keyword evidence="1" id="KW-0812">Transmembrane</keyword>
<organism evidence="2 3">
    <name type="scientific">Haloferax mucosum ATCC BAA-1512</name>
    <dbReference type="NCBI Taxonomy" id="662479"/>
    <lineage>
        <taxon>Archaea</taxon>
        <taxon>Methanobacteriati</taxon>
        <taxon>Methanobacteriota</taxon>
        <taxon>Stenosarchaea group</taxon>
        <taxon>Halobacteria</taxon>
        <taxon>Halobacteriales</taxon>
        <taxon>Haloferacaceae</taxon>
        <taxon>Haloferax</taxon>
    </lineage>
</organism>
<feature type="transmembrane region" description="Helical" evidence="1">
    <location>
        <begin position="465"/>
        <end position="489"/>
    </location>
</feature>
<reference evidence="2 3" key="1">
    <citation type="journal article" date="2014" name="PLoS Genet.">
        <title>Phylogenetically driven sequencing of extremely halophilic archaea reveals strategies for static and dynamic osmo-response.</title>
        <authorList>
            <person name="Becker E.A."/>
            <person name="Seitzer P.M."/>
            <person name="Tritt A."/>
            <person name="Larsen D."/>
            <person name="Krusor M."/>
            <person name="Yao A.I."/>
            <person name="Wu D."/>
            <person name="Madern D."/>
            <person name="Eisen J.A."/>
            <person name="Darling A.E."/>
            <person name="Facciotti M.T."/>
        </authorList>
    </citation>
    <scope>NUCLEOTIDE SEQUENCE [LARGE SCALE GENOMIC DNA]</scope>
    <source>
        <strain evidence="2 3">ATCC BAA-1512</strain>
    </source>
</reference>
<dbReference type="STRING" id="662479.C440_10038"/>
<proteinExistence type="predicted"/>
<dbReference type="RefSeq" id="WP_008320286.1">
    <property type="nucleotide sequence ID" value="NZ_AOLN01000012.1"/>
</dbReference>
<feature type="transmembrane region" description="Helical" evidence="1">
    <location>
        <begin position="32"/>
        <end position="56"/>
    </location>
</feature>
<dbReference type="PATRIC" id="fig|662479.7.peg.2034"/>
<evidence type="ECO:0000313" key="2">
    <source>
        <dbReference type="EMBL" id="ELZ94510.1"/>
    </source>
</evidence>
<feature type="transmembrane region" description="Helical" evidence="1">
    <location>
        <begin position="427"/>
        <end position="453"/>
    </location>
</feature>
<dbReference type="EMBL" id="AOLN01000012">
    <property type="protein sequence ID" value="ELZ94510.1"/>
    <property type="molecule type" value="Genomic_DNA"/>
</dbReference>
<evidence type="ECO:0000313" key="3">
    <source>
        <dbReference type="Proteomes" id="UP000011550"/>
    </source>
</evidence>
<accession>M0ICM2</accession>
<feature type="transmembrane region" description="Helical" evidence="1">
    <location>
        <begin position="122"/>
        <end position="141"/>
    </location>
</feature>
<feature type="transmembrane region" description="Helical" evidence="1">
    <location>
        <begin position="347"/>
        <end position="370"/>
    </location>
</feature>
<evidence type="ECO:0000256" key="1">
    <source>
        <dbReference type="SAM" id="Phobius"/>
    </source>
</evidence>